<sequence>MKKNLCFISNFYKTFFFEQISTKLESKGYSIFWICFSKKMYDYLSQTVDSNKILLLNKDLIDKKNAPIADYKLNELVNGDRFLRYQQDWSYDYLSNIQKPIYDFIKDNNLDFIFGEATHSYEILINRMVNRSKELNCRYLHPQSVRIPHRRFFFLNDEFQYEIEGSDNILNSNWQSEYKEIEAKVPGRVKQVDFSVKKELSISGHLQRAKRFFTKENIEYDHPSVISNDALRSQHAIQNEKNKFGYKYISTDNISILENKKFVFFTLHMQPEASVDVVGNYYDNQLHMIKQVWKFIPSDWYIVIKEHSNAIGNRSKDFFKDFKKHRNAILLNETESSHEVIKKAQCIFSISGTVAYEAALMGVTSFTFANIFFNRLENCHKISLEDFRNYPNMEALLEAKKDDNKNKMNVKIFSEFIYKVSFNGIVDAPINSEDWLNEENSEIVANSFEKFIKQQ</sequence>
<dbReference type="Gene3D" id="3.40.50.2000">
    <property type="entry name" value="Glycogen Phosphorylase B"/>
    <property type="match status" value="1"/>
</dbReference>
<accession>A0AAX1N7D4</accession>
<proteinExistence type="predicted"/>
<reference evidence="1 2" key="1">
    <citation type="submission" date="2021-05" db="EMBL/GenBank/DDBJ databases">
        <title>Comparative genomic studies on the polysaccharide-degrading batcterial strains of the Flammeovirga genus.</title>
        <authorList>
            <person name="Zewei F."/>
            <person name="Zheng Z."/>
            <person name="Yu L."/>
            <person name="Ruyue G."/>
            <person name="Yanhong M."/>
            <person name="Yuanyuan C."/>
            <person name="Jingyan G."/>
            <person name="Wenjun H."/>
        </authorList>
    </citation>
    <scope>NUCLEOTIDE SEQUENCE [LARGE SCALE GENOMIC DNA]</scope>
    <source>
        <strain evidence="1 2">NBRC:100898</strain>
    </source>
</reference>
<dbReference type="AlphaFoldDB" id="A0AAX1N7D4"/>
<dbReference type="EMBL" id="CP076132">
    <property type="protein sequence ID" value="QWG02336.1"/>
    <property type="molecule type" value="Genomic_DNA"/>
</dbReference>
<name>A0AAX1N7D4_9BACT</name>
<protein>
    <recommendedName>
        <fullName evidence="3">Capsule polysaccharide biosynthesis protein</fullName>
    </recommendedName>
</protein>
<evidence type="ECO:0000313" key="1">
    <source>
        <dbReference type="EMBL" id="QWG02336.1"/>
    </source>
</evidence>
<organism evidence="1 2">
    <name type="scientific">Flammeovirga yaeyamensis</name>
    <dbReference type="NCBI Taxonomy" id="367791"/>
    <lineage>
        <taxon>Bacteria</taxon>
        <taxon>Pseudomonadati</taxon>
        <taxon>Bacteroidota</taxon>
        <taxon>Cytophagia</taxon>
        <taxon>Cytophagales</taxon>
        <taxon>Flammeovirgaceae</taxon>
        <taxon>Flammeovirga</taxon>
    </lineage>
</organism>
<evidence type="ECO:0008006" key="3">
    <source>
        <dbReference type="Google" id="ProtNLM"/>
    </source>
</evidence>
<dbReference type="KEGG" id="fya:KMW28_01765"/>
<dbReference type="Proteomes" id="UP000678679">
    <property type="component" value="Chromosome 1"/>
</dbReference>
<keyword evidence="2" id="KW-1185">Reference proteome</keyword>
<evidence type="ECO:0000313" key="2">
    <source>
        <dbReference type="Proteomes" id="UP000678679"/>
    </source>
</evidence>
<gene>
    <name evidence="1" type="ORF">KMW28_01765</name>
</gene>
<dbReference type="RefSeq" id="WP_169664742.1">
    <property type="nucleotide sequence ID" value="NZ_CP076132.1"/>
</dbReference>